<organism evidence="5 6">
    <name type="scientific">Reticulomyxa filosa</name>
    <dbReference type="NCBI Taxonomy" id="46433"/>
    <lineage>
        <taxon>Eukaryota</taxon>
        <taxon>Sar</taxon>
        <taxon>Rhizaria</taxon>
        <taxon>Retaria</taxon>
        <taxon>Foraminifera</taxon>
        <taxon>Monothalamids</taxon>
        <taxon>Reticulomyxidae</taxon>
        <taxon>Reticulomyxa</taxon>
    </lineage>
</organism>
<name>X6MLT2_RETFI</name>
<dbReference type="Gene3D" id="3.40.50.300">
    <property type="entry name" value="P-loop containing nucleotide triphosphate hydrolases"/>
    <property type="match status" value="1"/>
</dbReference>
<dbReference type="InterPro" id="IPR027417">
    <property type="entry name" value="P-loop_NTPase"/>
</dbReference>
<dbReference type="AlphaFoldDB" id="X6MLT2"/>
<dbReference type="PROSITE" id="PS51419">
    <property type="entry name" value="RAB"/>
    <property type="match status" value="1"/>
</dbReference>
<feature type="transmembrane region" description="Helical" evidence="4">
    <location>
        <begin position="45"/>
        <end position="64"/>
    </location>
</feature>
<evidence type="ECO:0000256" key="4">
    <source>
        <dbReference type="SAM" id="Phobius"/>
    </source>
</evidence>
<evidence type="ECO:0000256" key="2">
    <source>
        <dbReference type="ARBA" id="ARBA00022741"/>
    </source>
</evidence>
<accession>X6MLT2</accession>
<keyword evidence="4" id="KW-0812">Transmembrane</keyword>
<proteinExistence type="inferred from homology"/>
<dbReference type="InterPro" id="IPR001806">
    <property type="entry name" value="Small_GTPase"/>
</dbReference>
<dbReference type="Proteomes" id="UP000023152">
    <property type="component" value="Unassembled WGS sequence"/>
</dbReference>
<dbReference type="GO" id="GO:0005525">
    <property type="term" value="F:GTP binding"/>
    <property type="evidence" value="ECO:0007669"/>
    <property type="project" value="UniProtKB-KW"/>
</dbReference>
<keyword evidence="4" id="KW-0472">Membrane</keyword>
<comment type="similarity">
    <text evidence="1">Belongs to the small GTPase superfamily. Rab family.</text>
</comment>
<keyword evidence="3" id="KW-0342">GTP-binding</keyword>
<dbReference type="SMART" id="SM00175">
    <property type="entry name" value="RAB"/>
    <property type="match status" value="1"/>
</dbReference>
<dbReference type="PANTHER" id="PTHR47980">
    <property type="entry name" value="LD44762P"/>
    <property type="match status" value="1"/>
</dbReference>
<evidence type="ECO:0000256" key="3">
    <source>
        <dbReference type="ARBA" id="ARBA00023134"/>
    </source>
</evidence>
<protein>
    <submittedName>
        <fullName evidence="5">Rab family small GTPase</fullName>
    </submittedName>
</protein>
<sequence length="178" mass="20149">MWDNSGQEKFRDVGTSFYRGAGARFFFSHCILFYFSVSFKKSINVLMLVLVFVQDACVLVYDITNADSFKNIKMWHKTFLKNAQLSSNTKCPFLLCGNKSDLQSARVVSQQDGESLANQLGMLFAETSALDGDHFGIAMRELINVACAVDTDNQLQEQATINIDFELTETRKRVCCFF</sequence>
<dbReference type="SUPFAM" id="SSF52540">
    <property type="entry name" value="P-loop containing nucleoside triphosphate hydrolases"/>
    <property type="match status" value="1"/>
</dbReference>
<keyword evidence="2" id="KW-0547">Nucleotide-binding</keyword>
<keyword evidence="6" id="KW-1185">Reference proteome</keyword>
<feature type="transmembrane region" description="Helical" evidence="4">
    <location>
        <begin position="21"/>
        <end position="39"/>
    </location>
</feature>
<dbReference type="InterPro" id="IPR050305">
    <property type="entry name" value="Small_GTPase_Rab"/>
</dbReference>
<dbReference type="CDD" id="cd00154">
    <property type="entry name" value="Rab"/>
    <property type="match status" value="1"/>
</dbReference>
<evidence type="ECO:0000313" key="5">
    <source>
        <dbReference type="EMBL" id="ETO14372.1"/>
    </source>
</evidence>
<dbReference type="OrthoDB" id="265044at2759"/>
<dbReference type="EMBL" id="ASPP01020069">
    <property type="protein sequence ID" value="ETO14372.1"/>
    <property type="molecule type" value="Genomic_DNA"/>
</dbReference>
<comment type="caution">
    <text evidence="5">The sequence shown here is derived from an EMBL/GenBank/DDBJ whole genome shotgun (WGS) entry which is preliminary data.</text>
</comment>
<dbReference type="GO" id="GO:0003924">
    <property type="term" value="F:GTPase activity"/>
    <property type="evidence" value="ECO:0007669"/>
    <property type="project" value="InterPro"/>
</dbReference>
<dbReference type="SMART" id="SM00173">
    <property type="entry name" value="RAS"/>
    <property type="match status" value="1"/>
</dbReference>
<reference evidence="5 6" key="1">
    <citation type="journal article" date="2013" name="Curr. Biol.">
        <title>The Genome of the Foraminiferan Reticulomyxa filosa.</title>
        <authorList>
            <person name="Glockner G."/>
            <person name="Hulsmann N."/>
            <person name="Schleicher M."/>
            <person name="Noegel A.A."/>
            <person name="Eichinger L."/>
            <person name="Gallinger C."/>
            <person name="Pawlowski J."/>
            <person name="Sierra R."/>
            <person name="Euteneuer U."/>
            <person name="Pillet L."/>
            <person name="Moustafa A."/>
            <person name="Platzer M."/>
            <person name="Groth M."/>
            <person name="Szafranski K."/>
            <person name="Schliwa M."/>
        </authorList>
    </citation>
    <scope>NUCLEOTIDE SEQUENCE [LARGE SCALE GENOMIC DNA]</scope>
</reference>
<gene>
    <name evidence="5" type="ORF">RFI_23000</name>
</gene>
<keyword evidence="4" id="KW-1133">Transmembrane helix</keyword>
<evidence type="ECO:0000256" key="1">
    <source>
        <dbReference type="ARBA" id="ARBA00006270"/>
    </source>
</evidence>
<dbReference type="Pfam" id="PF00071">
    <property type="entry name" value="Ras"/>
    <property type="match status" value="1"/>
</dbReference>
<evidence type="ECO:0000313" key="6">
    <source>
        <dbReference type="Proteomes" id="UP000023152"/>
    </source>
</evidence>